<dbReference type="InterPro" id="IPR029063">
    <property type="entry name" value="SAM-dependent_MTases_sf"/>
</dbReference>
<keyword evidence="1" id="KW-0489">Methyltransferase</keyword>
<dbReference type="Gene3D" id="3.40.50.150">
    <property type="entry name" value="Vaccinia Virus protein VP39"/>
    <property type="match status" value="1"/>
</dbReference>
<dbReference type="Pfam" id="PF13489">
    <property type="entry name" value="Methyltransf_23"/>
    <property type="match status" value="1"/>
</dbReference>
<name>A0A443HV41_BYSSP</name>
<protein>
    <submittedName>
        <fullName evidence="1">S-adenosyl-L-methionine-dependent methyltransferase</fullName>
    </submittedName>
</protein>
<evidence type="ECO:0000313" key="2">
    <source>
        <dbReference type="Proteomes" id="UP000283841"/>
    </source>
</evidence>
<reference evidence="1 2" key="1">
    <citation type="journal article" date="2018" name="Front. Microbiol.">
        <title>Genomic and genetic insights into a cosmopolitan fungus, Paecilomyces variotii (Eurotiales).</title>
        <authorList>
            <person name="Urquhart A.S."/>
            <person name="Mondo S.J."/>
            <person name="Makela M.R."/>
            <person name="Hane J.K."/>
            <person name="Wiebenga A."/>
            <person name="He G."/>
            <person name="Mihaltcheva S."/>
            <person name="Pangilinan J."/>
            <person name="Lipzen A."/>
            <person name="Barry K."/>
            <person name="de Vries R.P."/>
            <person name="Grigoriev I.V."/>
            <person name="Idnurm A."/>
        </authorList>
    </citation>
    <scope>NUCLEOTIDE SEQUENCE [LARGE SCALE GENOMIC DNA]</scope>
    <source>
        <strain evidence="1 2">CBS 101075</strain>
    </source>
</reference>
<comment type="caution">
    <text evidence="1">The sequence shown here is derived from an EMBL/GenBank/DDBJ whole genome shotgun (WGS) entry which is preliminary data.</text>
</comment>
<keyword evidence="1" id="KW-0808">Transferase</keyword>
<dbReference type="PANTHER" id="PTHR43591">
    <property type="entry name" value="METHYLTRANSFERASE"/>
    <property type="match status" value="1"/>
</dbReference>
<evidence type="ECO:0000313" key="1">
    <source>
        <dbReference type="EMBL" id="RWQ95631.1"/>
    </source>
</evidence>
<dbReference type="GO" id="GO:0008168">
    <property type="term" value="F:methyltransferase activity"/>
    <property type="evidence" value="ECO:0007669"/>
    <property type="project" value="UniProtKB-KW"/>
</dbReference>
<sequence>MDSPEEEHNAAVPPATVEVDTYAFENDSSYGDEISNFTASITASAVDYRNENGRRYHAFRDGRYLIPNDEPEKQRLDTLHMLYRTLTGGRLFLSPLPPTPHRVLDLGTGTGSWAIDFADDYPSTEVWGNDLSPIQPAWIPPNVRFVIDDFEDEWLYGHRKFDFIHARYLAVSCKDFPRLIRRCYEFTTPGGYVEFQDWDANMYSQDGSTEGTSIKQYYDVIRPAFAKAEVECSPGSKLEGWFRDAGFEDIHVQKFLVPMGGWPKDETLKSVGFLNLMQIATGFEATALAVLTRHEGWSKEAVADLVARTRQDAWNPSIHAIFDFYIVYGRKPA</sequence>
<dbReference type="AlphaFoldDB" id="A0A443HV41"/>
<dbReference type="EMBL" id="RCNU01000005">
    <property type="protein sequence ID" value="RWQ95631.1"/>
    <property type="molecule type" value="Genomic_DNA"/>
</dbReference>
<dbReference type="SUPFAM" id="SSF53335">
    <property type="entry name" value="S-adenosyl-L-methionine-dependent methyltransferases"/>
    <property type="match status" value="1"/>
</dbReference>
<gene>
    <name evidence="1" type="ORF">C8Q69DRAFT_486613</name>
</gene>
<dbReference type="CDD" id="cd02440">
    <property type="entry name" value="AdoMet_MTases"/>
    <property type="match status" value="1"/>
</dbReference>
<dbReference type="Proteomes" id="UP000283841">
    <property type="component" value="Unassembled WGS sequence"/>
</dbReference>
<organism evidence="1 2">
    <name type="scientific">Byssochlamys spectabilis</name>
    <name type="common">Paecilomyces variotii</name>
    <dbReference type="NCBI Taxonomy" id="264951"/>
    <lineage>
        <taxon>Eukaryota</taxon>
        <taxon>Fungi</taxon>
        <taxon>Dikarya</taxon>
        <taxon>Ascomycota</taxon>
        <taxon>Pezizomycotina</taxon>
        <taxon>Eurotiomycetes</taxon>
        <taxon>Eurotiomycetidae</taxon>
        <taxon>Eurotiales</taxon>
        <taxon>Thermoascaceae</taxon>
        <taxon>Paecilomyces</taxon>
    </lineage>
</organism>
<dbReference type="PANTHER" id="PTHR43591:SF10">
    <property type="entry name" value="ABC TRANSMEMBRANE TYPE-1 DOMAIN-CONTAINING PROTEIN-RELATED"/>
    <property type="match status" value="1"/>
</dbReference>
<proteinExistence type="predicted"/>
<dbReference type="VEuPathDB" id="FungiDB:C8Q69DRAFT_486613"/>
<keyword evidence="2" id="KW-1185">Reference proteome</keyword>
<dbReference type="GO" id="GO:0032259">
    <property type="term" value="P:methylation"/>
    <property type="evidence" value="ECO:0007669"/>
    <property type="project" value="UniProtKB-KW"/>
</dbReference>
<dbReference type="RefSeq" id="XP_028485276.1">
    <property type="nucleotide sequence ID" value="XM_028631918.1"/>
</dbReference>
<accession>A0A443HV41</accession>
<dbReference type="GeneID" id="39601195"/>
<dbReference type="STRING" id="264951.A0A443HV41"/>